<gene>
    <name evidence="3" type="ORF">VHEMI00942</name>
</gene>
<protein>
    <recommendedName>
        <fullName evidence="2">FAD dependent oxidoreductase domain-containing protein</fullName>
    </recommendedName>
</protein>
<proteinExistence type="predicted"/>
<dbReference type="InterPro" id="IPR036188">
    <property type="entry name" value="FAD/NAD-bd_sf"/>
</dbReference>
<sequence>MEEKRRIYIIGGGIIGCTSAYYLTRHPKFGATKHSITVLEAAPSIASGASGKAGGLLGLWAYPACIVPLSFKLHAELAAEHGGAEKWGYRALKCGTISATVPSEKIESLKSSSNDGKAWEKLPKQDEAAQTLFKDAELPPGLDWVDASVIDGWREMGSPGATDTAQVHPFHFTTSIAKLAEDAGVLFRTNAKVTALDTTKAGIQSLSYLDRATGETITISDATDVLVSAGPWSGRVLPKCKVDGLRAHSVVYEADVSPFAVFTDIELPEGFVPEHRLKSGQGKRHRGTVDPEIYARPFGEVYACGEPDSAIPLPETADLVEFDEMQCDDMISYISTVSPVLAAAPLKAKQACYLPQHSNGPLIGKTSIPGVFLASGHTCWGIQNGPATGKLIAEYILDGQATSARADQLDPRRYKI</sequence>
<dbReference type="GO" id="GO:0005770">
    <property type="term" value="C:late endosome"/>
    <property type="evidence" value="ECO:0007669"/>
    <property type="project" value="TreeGrafter"/>
</dbReference>
<evidence type="ECO:0000313" key="3">
    <source>
        <dbReference type="EMBL" id="CEJ80777.1"/>
    </source>
</evidence>
<name>A0A0A1T3D5_9HYPO</name>
<dbReference type="PROSITE" id="PS51257">
    <property type="entry name" value="PROKAR_LIPOPROTEIN"/>
    <property type="match status" value="1"/>
</dbReference>
<dbReference type="EMBL" id="CDHN01000001">
    <property type="protein sequence ID" value="CEJ80777.1"/>
    <property type="molecule type" value="Genomic_DNA"/>
</dbReference>
<dbReference type="STRING" id="1531966.A0A0A1T3D5"/>
<dbReference type="AlphaFoldDB" id="A0A0A1T3D5"/>
<dbReference type="Gene3D" id="3.30.9.10">
    <property type="entry name" value="D-Amino Acid Oxidase, subunit A, domain 2"/>
    <property type="match status" value="1"/>
</dbReference>
<evidence type="ECO:0000313" key="4">
    <source>
        <dbReference type="Proteomes" id="UP000039046"/>
    </source>
</evidence>
<keyword evidence="1" id="KW-1133">Transmembrane helix</keyword>
<dbReference type="Gene3D" id="3.50.50.60">
    <property type="entry name" value="FAD/NAD(P)-binding domain"/>
    <property type="match status" value="1"/>
</dbReference>
<evidence type="ECO:0000256" key="1">
    <source>
        <dbReference type="SAM" id="Phobius"/>
    </source>
</evidence>
<dbReference type="PANTHER" id="PTHR13847">
    <property type="entry name" value="SARCOSINE DEHYDROGENASE-RELATED"/>
    <property type="match status" value="1"/>
</dbReference>
<dbReference type="Pfam" id="PF01266">
    <property type="entry name" value="DAO"/>
    <property type="match status" value="1"/>
</dbReference>
<feature type="transmembrane region" description="Helical" evidence="1">
    <location>
        <begin position="7"/>
        <end position="24"/>
    </location>
</feature>
<dbReference type="GO" id="GO:0042147">
    <property type="term" value="P:retrograde transport, endosome to Golgi"/>
    <property type="evidence" value="ECO:0007669"/>
    <property type="project" value="TreeGrafter"/>
</dbReference>
<dbReference type="HOGENOM" id="CLU_007884_14_0_1"/>
<dbReference type="SUPFAM" id="SSF51905">
    <property type="entry name" value="FAD/NAD(P)-binding domain"/>
    <property type="match status" value="1"/>
</dbReference>
<feature type="domain" description="FAD dependent oxidoreductase" evidence="2">
    <location>
        <begin position="7"/>
        <end position="394"/>
    </location>
</feature>
<keyword evidence="1" id="KW-0812">Transmembrane</keyword>
<dbReference type="GO" id="GO:0005829">
    <property type="term" value="C:cytosol"/>
    <property type="evidence" value="ECO:0007669"/>
    <property type="project" value="GOC"/>
</dbReference>
<dbReference type="InterPro" id="IPR006076">
    <property type="entry name" value="FAD-dep_OxRdtase"/>
</dbReference>
<evidence type="ECO:0000259" key="2">
    <source>
        <dbReference type="Pfam" id="PF01266"/>
    </source>
</evidence>
<dbReference type="OrthoDB" id="498204at2759"/>
<keyword evidence="4" id="KW-1185">Reference proteome</keyword>
<keyword evidence="1" id="KW-0472">Membrane</keyword>
<reference evidence="3 4" key="1">
    <citation type="journal article" date="2015" name="Genome Announc.">
        <title>Draft Genome Sequence and Gene Annotation of the Entomopathogenic Fungus Verticillium hemipterigenum.</title>
        <authorList>
            <person name="Horn F."/>
            <person name="Habel A."/>
            <person name="Scharf D.H."/>
            <person name="Dworschak J."/>
            <person name="Brakhage A.A."/>
            <person name="Guthke R."/>
            <person name="Hertweck C."/>
            <person name="Linde J."/>
        </authorList>
    </citation>
    <scope>NUCLEOTIDE SEQUENCE [LARGE SCALE GENOMIC DNA]</scope>
</reference>
<accession>A0A0A1T3D5</accession>
<organism evidence="3 4">
    <name type="scientific">[Torrubiella] hemipterigena</name>
    <dbReference type="NCBI Taxonomy" id="1531966"/>
    <lineage>
        <taxon>Eukaryota</taxon>
        <taxon>Fungi</taxon>
        <taxon>Dikarya</taxon>
        <taxon>Ascomycota</taxon>
        <taxon>Pezizomycotina</taxon>
        <taxon>Sordariomycetes</taxon>
        <taxon>Hypocreomycetidae</taxon>
        <taxon>Hypocreales</taxon>
        <taxon>Clavicipitaceae</taxon>
        <taxon>Clavicipitaceae incertae sedis</taxon>
        <taxon>'Torrubiella' clade</taxon>
    </lineage>
</organism>
<dbReference type="PANTHER" id="PTHR13847:SF150">
    <property type="entry name" value="OXIDOREDUCTASE TDA3-RELATED"/>
    <property type="match status" value="1"/>
</dbReference>
<dbReference type="Proteomes" id="UP000039046">
    <property type="component" value="Unassembled WGS sequence"/>
</dbReference>